<dbReference type="Gene3D" id="3.10.450.50">
    <property type="match status" value="1"/>
</dbReference>
<evidence type="ECO:0000259" key="2">
    <source>
        <dbReference type="PROSITE" id="PS50177"/>
    </source>
</evidence>
<dbReference type="AlphaFoldDB" id="A0A068S7K9"/>
<dbReference type="GO" id="GO:0006913">
    <property type="term" value="P:nucleocytoplasmic transport"/>
    <property type="evidence" value="ECO:0007669"/>
    <property type="project" value="UniProtKB-UniRule"/>
</dbReference>
<dbReference type="OrthoDB" id="25408at2759"/>
<dbReference type="GO" id="GO:0051028">
    <property type="term" value="P:mRNA transport"/>
    <property type="evidence" value="ECO:0007669"/>
    <property type="project" value="UniProtKB-UniRule"/>
</dbReference>
<proteinExistence type="predicted"/>
<gene>
    <name evidence="3" type="ORF">LCOR_08210.1</name>
</gene>
<comment type="function">
    <text evidence="1">Has a role in nuclear-cytoplasmic transport of proteins and mRNAs.</text>
</comment>
<dbReference type="CDD" id="cd00780">
    <property type="entry name" value="NTF2"/>
    <property type="match status" value="1"/>
</dbReference>
<keyword evidence="1" id="KW-0813">Transport</keyword>
<keyword evidence="1" id="KW-0653">Protein transport</keyword>
<dbReference type="GO" id="GO:0015031">
    <property type="term" value="P:protein transport"/>
    <property type="evidence" value="ECO:0007669"/>
    <property type="project" value="UniProtKB-KW"/>
</dbReference>
<dbReference type="Pfam" id="PF02136">
    <property type="entry name" value="NTF2"/>
    <property type="match status" value="1"/>
</dbReference>
<dbReference type="SUPFAM" id="SSF54427">
    <property type="entry name" value="NTF2-like"/>
    <property type="match status" value="1"/>
</dbReference>
<organism evidence="3 4">
    <name type="scientific">Lichtheimia corymbifera JMRC:FSU:9682</name>
    <dbReference type="NCBI Taxonomy" id="1263082"/>
    <lineage>
        <taxon>Eukaryota</taxon>
        <taxon>Fungi</taxon>
        <taxon>Fungi incertae sedis</taxon>
        <taxon>Mucoromycota</taxon>
        <taxon>Mucoromycotina</taxon>
        <taxon>Mucoromycetes</taxon>
        <taxon>Mucorales</taxon>
        <taxon>Lichtheimiaceae</taxon>
        <taxon>Lichtheimia</taxon>
    </lineage>
</organism>
<dbReference type="Proteomes" id="UP000027586">
    <property type="component" value="Unassembled WGS sequence"/>
</dbReference>
<dbReference type="STRING" id="1263082.A0A068S7K9"/>
<feature type="domain" description="NTF2" evidence="2">
    <location>
        <begin position="10"/>
        <end position="130"/>
    </location>
</feature>
<keyword evidence="1" id="KW-0539">Nucleus</keyword>
<evidence type="ECO:0000313" key="3">
    <source>
        <dbReference type="EMBL" id="CDH57246.1"/>
    </source>
</evidence>
<name>A0A068S7K9_9FUNG</name>
<reference evidence="3" key="1">
    <citation type="submission" date="2013-08" db="EMBL/GenBank/DDBJ databases">
        <title>Gene expansion shapes genome architecture in the human pathogen Lichtheimia corymbifera: an evolutionary genomics analysis in the ancient terrestrial Mucorales (Mucoromycotina).</title>
        <authorList>
            <person name="Schwartze V.U."/>
            <person name="Winter S."/>
            <person name="Shelest E."/>
            <person name="Marcet-Houben M."/>
            <person name="Horn F."/>
            <person name="Wehner S."/>
            <person name="Hoffmann K."/>
            <person name="Riege K."/>
            <person name="Sammeth M."/>
            <person name="Nowrousian M."/>
            <person name="Valiante V."/>
            <person name="Linde J."/>
            <person name="Jacobsen I.D."/>
            <person name="Marz M."/>
            <person name="Brakhage A.A."/>
            <person name="Gabaldon T."/>
            <person name="Bocker S."/>
            <person name="Voigt K."/>
        </authorList>
    </citation>
    <scope>NUCLEOTIDE SEQUENCE [LARGE SCALE GENOMIC DNA]</scope>
    <source>
        <strain evidence="3">FSU 9682</strain>
    </source>
</reference>
<accession>A0A068S7K9</accession>
<dbReference type="InterPro" id="IPR002075">
    <property type="entry name" value="NTF2_dom"/>
</dbReference>
<protein>
    <recommendedName>
        <fullName evidence="1">NTF2-related export protein</fullName>
    </recommendedName>
</protein>
<dbReference type="GO" id="GO:0005634">
    <property type="term" value="C:nucleus"/>
    <property type="evidence" value="ECO:0007669"/>
    <property type="project" value="UniProtKB-SubCell"/>
</dbReference>
<evidence type="ECO:0000313" key="4">
    <source>
        <dbReference type="Proteomes" id="UP000027586"/>
    </source>
</evidence>
<dbReference type="GO" id="GO:0005737">
    <property type="term" value="C:cytoplasm"/>
    <property type="evidence" value="ECO:0007669"/>
    <property type="project" value="UniProtKB-SubCell"/>
</dbReference>
<keyword evidence="4" id="KW-1185">Reference proteome</keyword>
<comment type="subcellular location">
    <subcellularLocation>
        <location evidence="1">Cytoplasm</location>
    </subcellularLocation>
    <subcellularLocation>
        <location evidence="1">Nucleus</location>
    </subcellularLocation>
</comment>
<dbReference type="EMBL" id="CBTN010000044">
    <property type="protein sequence ID" value="CDH57246.1"/>
    <property type="molecule type" value="Genomic_DNA"/>
</dbReference>
<comment type="caution">
    <text evidence="3">The sequence shown here is derived from an EMBL/GenBank/DDBJ whole genome shotgun (WGS) entry which is preliminary data.</text>
</comment>
<dbReference type="PROSITE" id="PS50177">
    <property type="entry name" value="NTF2_DOMAIN"/>
    <property type="match status" value="1"/>
</dbReference>
<sequence length="131" mass="14814">MEVVSIAERSTEQFVSLFYEQYDKQRNLLGNLYRDNSAILWNGNAFSGASQFAEFLSRLPASQHEITAYDCQPIAATMNPQGTCGILINVTGMVKYENSPGKQSFSQTFMLVPDQNQATNYFIQSDNFRFV</sequence>
<evidence type="ECO:0000256" key="1">
    <source>
        <dbReference type="RuleBase" id="RU369002"/>
    </source>
</evidence>
<dbReference type="InterPro" id="IPR032710">
    <property type="entry name" value="NTF2-like_dom_sf"/>
</dbReference>
<dbReference type="VEuPathDB" id="FungiDB:LCOR_08210.1"/>
<keyword evidence="1" id="KW-0963">Cytoplasm</keyword>
<dbReference type="InterPro" id="IPR018222">
    <property type="entry name" value="Nuclear_transport_factor_2_euk"/>
</dbReference>
<dbReference type="InterPro" id="IPR045875">
    <property type="entry name" value="NTF2"/>
</dbReference>
<dbReference type="PANTHER" id="PTHR12612">
    <property type="entry name" value="NUCLEAR TRANSPORT FACTOR 2"/>
    <property type="match status" value="1"/>
</dbReference>